<dbReference type="Proteomes" id="UP001180825">
    <property type="component" value="Unassembled WGS sequence"/>
</dbReference>
<evidence type="ECO:0000256" key="1">
    <source>
        <dbReference type="SAM" id="MobiDB-lite"/>
    </source>
</evidence>
<accession>A0ABU2AF75</accession>
<dbReference type="InterPro" id="IPR014729">
    <property type="entry name" value="Rossmann-like_a/b/a_fold"/>
</dbReference>
<dbReference type="InterPro" id="IPR001962">
    <property type="entry name" value="Asn_synthase"/>
</dbReference>
<comment type="caution">
    <text evidence="3">The sequence shown here is derived from an EMBL/GenBank/DDBJ whole genome shotgun (WGS) entry which is preliminary data.</text>
</comment>
<dbReference type="EC" id="6.3.5.4" evidence="3"/>
<dbReference type="EMBL" id="JAVDXV010000012">
    <property type="protein sequence ID" value="MDR7335846.1"/>
    <property type="molecule type" value="Genomic_DNA"/>
</dbReference>
<feature type="domain" description="Asparagine synthetase" evidence="2">
    <location>
        <begin position="229"/>
        <end position="373"/>
    </location>
</feature>
<proteinExistence type="predicted"/>
<dbReference type="RefSeq" id="WP_310332853.1">
    <property type="nucleotide sequence ID" value="NZ_JAVDXV010000012.1"/>
</dbReference>
<keyword evidence="3" id="KW-0436">Ligase</keyword>
<gene>
    <name evidence="3" type="ORF">J2X21_005013</name>
</gene>
<evidence type="ECO:0000313" key="4">
    <source>
        <dbReference type="Proteomes" id="UP001180825"/>
    </source>
</evidence>
<dbReference type="SUPFAM" id="SSF52402">
    <property type="entry name" value="Adenine nucleotide alpha hydrolases-like"/>
    <property type="match status" value="1"/>
</dbReference>
<keyword evidence="4" id="KW-1185">Reference proteome</keyword>
<evidence type="ECO:0000313" key="3">
    <source>
        <dbReference type="EMBL" id="MDR7335846.1"/>
    </source>
</evidence>
<feature type="compositionally biased region" description="Low complexity" evidence="1">
    <location>
        <begin position="529"/>
        <end position="545"/>
    </location>
</feature>
<dbReference type="Gene3D" id="3.40.50.620">
    <property type="entry name" value="HUPs"/>
    <property type="match status" value="1"/>
</dbReference>
<dbReference type="GO" id="GO:0004066">
    <property type="term" value="F:asparagine synthase (glutamine-hydrolyzing) activity"/>
    <property type="evidence" value="ECO:0007669"/>
    <property type="project" value="UniProtKB-EC"/>
</dbReference>
<dbReference type="Pfam" id="PF00733">
    <property type="entry name" value="Asn_synthase"/>
    <property type="match status" value="1"/>
</dbReference>
<sequence>MFRYIAFSWAPANESQNALARRLTGTLIDGGWHRAFSSSGFSVYMVGHTRGINGVYTLPSHAGVVLGRLFRRADPSPAPGEDVELTDQEGDEIVRSEGRALVEQFWGRWVAFMPSWAGEGRVLRDPTGTLPCFHLELDGLSIAFSWLEDVSALLELPPPEVNWDAIAAVLVYGRLGAQETALKGVTNVLPGELTSMTSLQRAATPLWRAVDIARHPIEPEPALAAELLKEATTQSVLSWLSCYGDVVLRLSGGVDSAIILGSFYCGPPTAGITCLNYFSPGSDSDERAYARLAATRVGCTLVERHRDVDFHLDQVADPALTPVPGSHIGRLGSDRMDAEVTNAAGASALFTGAGGDQLFEEVRCTWPAADYLQLRGLDRGFLGATLDAARLGHVSFWQTLREAFQYRFTKRSALTNAGQYLALMPSDIVANALGQASRFVHPGLMEGSDLPIGKLMQLRALICPFDYYNPYAPAASPELVHPLMSQPLLELSLRLPVPLTQGRGLWGERGGTTDAQAAPRAPKRRSRCAGSAGAAVAAKSPALPE</sequence>
<evidence type="ECO:0000259" key="2">
    <source>
        <dbReference type="Pfam" id="PF00733"/>
    </source>
</evidence>
<reference evidence="3 4" key="1">
    <citation type="submission" date="2023-07" db="EMBL/GenBank/DDBJ databases">
        <title>Sorghum-associated microbial communities from plants grown in Nebraska, USA.</title>
        <authorList>
            <person name="Schachtman D."/>
        </authorList>
    </citation>
    <scope>NUCLEOTIDE SEQUENCE [LARGE SCALE GENOMIC DNA]</scope>
    <source>
        <strain evidence="3 4">BE316</strain>
    </source>
</reference>
<feature type="region of interest" description="Disordered" evidence="1">
    <location>
        <begin position="504"/>
        <end position="545"/>
    </location>
</feature>
<name>A0ABU2AF75_9BURK</name>
<organism evidence="3 4">
    <name type="scientific">Roseateles asaccharophilus</name>
    <dbReference type="NCBI Taxonomy" id="582607"/>
    <lineage>
        <taxon>Bacteria</taxon>
        <taxon>Pseudomonadati</taxon>
        <taxon>Pseudomonadota</taxon>
        <taxon>Betaproteobacteria</taxon>
        <taxon>Burkholderiales</taxon>
        <taxon>Sphaerotilaceae</taxon>
        <taxon>Roseateles</taxon>
    </lineage>
</organism>
<protein>
    <submittedName>
        <fullName evidence="3">Asparagine synthase (Glutamine-hydrolyzing)</fullName>
        <ecNumber evidence="3">6.3.5.4</ecNumber>
    </submittedName>
</protein>